<evidence type="ECO:0000259" key="13">
    <source>
        <dbReference type="Pfam" id="PF00370"/>
    </source>
</evidence>
<evidence type="ECO:0000256" key="8">
    <source>
        <dbReference type="ARBA" id="ARBA00052101"/>
    </source>
</evidence>
<comment type="pathway">
    <text evidence="1 11">Polyol metabolism; glycerol degradation via glycerol kinase pathway; sn-glycerol 3-phosphate from glycerol: step 1/1.</text>
</comment>
<dbReference type="Pfam" id="PF02782">
    <property type="entry name" value="FGGY_C"/>
    <property type="match status" value="1"/>
</dbReference>
<feature type="binding site" evidence="11">
    <location>
        <position position="245"/>
    </location>
    <ligand>
        <name>glycerol</name>
        <dbReference type="ChEBI" id="CHEBI:17754"/>
    </ligand>
</feature>
<feature type="binding site" evidence="11">
    <location>
        <position position="410"/>
    </location>
    <ligand>
        <name>ATP</name>
        <dbReference type="ChEBI" id="CHEBI:30616"/>
    </ligand>
</feature>
<keyword evidence="4 11" id="KW-0547">Nucleotide-binding</keyword>
<evidence type="ECO:0000256" key="5">
    <source>
        <dbReference type="ARBA" id="ARBA00022777"/>
    </source>
</evidence>
<keyword evidence="16" id="KW-1185">Reference proteome</keyword>
<comment type="function">
    <text evidence="9 11">Key enzyme in the regulation of glycerol uptake and metabolism. Catalyzes the phosphorylation of glycerol to yield sn-glycerol 3-phosphate.</text>
</comment>
<comment type="subunit">
    <text evidence="10 11">Homotetramer and homodimer (in equilibrium).</text>
</comment>
<evidence type="ECO:0000256" key="7">
    <source>
        <dbReference type="ARBA" id="ARBA00022840"/>
    </source>
</evidence>
<dbReference type="InterPro" id="IPR005999">
    <property type="entry name" value="Glycerol_kin"/>
</dbReference>
<feature type="binding site" evidence="11">
    <location>
        <position position="309"/>
    </location>
    <ligand>
        <name>ADP</name>
        <dbReference type="ChEBI" id="CHEBI:456216"/>
    </ligand>
</feature>
<evidence type="ECO:0000256" key="6">
    <source>
        <dbReference type="ARBA" id="ARBA00022798"/>
    </source>
</evidence>
<feature type="binding site" evidence="11">
    <location>
        <position position="244"/>
    </location>
    <ligand>
        <name>glycerol</name>
        <dbReference type="ChEBI" id="CHEBI:17754"/>
    </ligand>
</feature>
<dbReference type="CDD" id="cd07786">
    <property type="entry name" value="FGGY_EcGK_like"/>
    <property type="match status" value="1"/>
</dbReference>
<keyword evidence="7 11" id="KW-0067">ATP-binding</keyword>
<evidence type="ECO:0000259" key="14">
    <source>
        <dbReference type="Pfam" id="PF02782"/>
    </source>
</evidence>
<organism evidence="15 16">
    <name type="scientific">Paenisporosarcina quisquiliarum</name>
    <dbReference type="NCBI Taxonomy" id="365346"/>
    <lineage>
        <taxon>Bacteria</taxon>
        <taxon>Bacillati</taxon>
        <taxon>Bacillota</taxon>
        <taxon>Bacilli</taxon>
        <taxon>Bacillales</taxon>
        <taxon>Caryophanaceae</taxon>
        <taxon>Paenisporosarcina</taxon>
    </lineage>
</organism>
<feature type="binding site" evidence="11">
    <location>
        <position position="14"/>
    </location>
    <ligand>
        <name>ATP</name>
        <dbReference type="ChEBI" id="CHEBI:30616"/>
    </ligand>
</feature>
<feature type="binding site" evidence="11">
    <location>
        <position position="16"/>
    </location>
    <ligand>
        <name>ADP</name>
        <dbReference type="ChEBI" id="CHEBI:456216"/>
    </ligand>
</feature>
<dbReference type="AlphaFoldDB" id="A0A9X3RBX3"/>
<evidence type="ECO:0000256" key="9">
    <source>
        <dbReference type="ARBA" id="ARBA00054633"/>
    </source>
</evidence>
<evidence type="ECO:0000256" key="1">
    <source>
        <dbReference type="ARBA" id="ARBA00005190"/>
    </source>
</evidence>
<dbReference type="PANTHER" id="PTHR10196">
    <property type="entry name" value="SUGAR KINASE"/>
    <property type="match status" value="1"/>
</dbReference>
<dbReference type="GO" id="GO:0005524">
    <property type="term" value="F:ATP binding"/>
    <property type="evidence" value="ECO:0007669"/>
    <property type="project" value="UniProtKB-UniRule"/>
</dbReference>
<feature type="binding site" evidence="11">
    <location>
        <position position="82"/>
    </location>
    <ligand>
        <name>sn-glycerol 3-phosphate</name>
        <dbReference type="ChEBI" id="CHEBI:57597"/>
    </ligand>
</feature>
<dbReference type="Gene3D" id="3.30.420.40">
    <property type="match status" value="2"/>
</dbReference>
<feature type="binding site" evidence="11">
    <location>
        <position position="12"/>
    </location>
    <ligand>
        <name>ADP</name>
        <dbReference type="ChEBI" id="CHEBI:456216"/>
    </ligand>
</feature>
<dbReference type="PROSITE" id="PS00933">
    <property type="entry name" value="FGGY_KINASES_1"/>
    <property type="match status" value="1"/>
</dbReference>
<sequence>MGEYIMAIDQGTTSSRAILFNKKGEIVHTAQKEFQQYFPKPGWVEHNANEIWGSVLSVIAAVLTESGIQPTEIDGIGITNQRETTVVWNKKTGRPIYNAIVWQSRQTQKIVDKLKEEDLEKWFQQKTGLRLDPYFSGTKVKWILENVEGAEDLAKQGDLLFGTIDSWLIWKLSGEKMHVTDYSNASRTLLFNIHDLKWDEEICEKLNIPLTMLPKVSSSSEVYTKTDPSVFYGAAVPIAGAAGDQQAALFGQCCFDKGMAKNTYGTGCFMLLNTGDTAVTSENGLLTTIAWGLDGRVTYALEGSVFVAGSAIQWLRDGLRMVKNAADSESYAKKVDSTDGVYVVPAFVGLGTPYWDSDARGAIFGLTRGTSKEHFIRATLESLAYQTKDVLDAMEQDADMKVETLRVDGGAVNNEFLMQFQSDLLQLEVELAKLNESTALGAAYLAGLATGFWSDVNKIEKMRSSKKTYTPEMEEAKRVELYNGWQKAVAATRLFK</sequence>
<dbReference type="PANTHER" id="PTHR10196:SF69">
    <property type="entry name" value="GLYCEROL KINASE"/>
    <property type="match status" value="1"/>
</dbReference>
<dbReference type="NCBIfam" id="NF000756">
    <property type="entry name" value="PRK00047.1"/>
    <property type="match status" value="1"/>
</dbReference>
<comment type="similarity">
    <text evidence="2 11 12">Belongs to the FGGY kinase family.</text>
</comment>
<comment type="activity regulation">
    <text evidence="11">Activated by phosphorylation and inhibited by fructose 1,6-bisphosphate (FBP).</text>
</comment>
<proteinExistence type="inferred from homology"/>
<feature type="binding site" evidence="11">
    <location>
        <position position="414"/>
    </location>
    <ligand>
        <name>ADP</name>
        <dbReference type="ChEBI" id="CHEBI:456216"/>
    </ligand>
</feature>
<feature type="binding site" evidence="11">
    <location>
        <position position="134"/>
    </location>
    <ligand>
        <name>glycerol</name>
        <dbReference type="ChEBI" id="CHEBI:17754"/>
    </ligand>
</feature>
<dbReference type="EMBL" id="JAMKBJ010000001">
    <property type="protein sequence ID" value="MCZ8535696.1"/>
    <property type="molecule type" value="Genomic_DNA"/>
</dbReference>
<dbReference type="PROSITE" id="PS00445">
    <property type="entry name" value="FGGY_KINASES_2"/>
    <property type="match status" value="1"/>
</dbReference>
<dbReference type="InterPro" id="IPR018484">
    <property type="entry name" value="FGGY_N"/>
</dbReference>
<name>A0A9X3RBX3_9BACL</name>
<dbReference type="GO" id="GO:0005829">
    <property type="term" value="C:cytosol"/>
    <property type="evidence" value="ECO:0007669"/>
    <property type="project" value="TreeGrafter"/>
</dbReference>
<feature type="binding site" evidence="11">
    <location>
        <position position="13"/>
    </location>
    <ligand>
        <name>ATP</name>
        <dbReference type="ChEBI" id="CHEBI:30616"/>
    </ligand>
</feature>
<dbReference type="NCBIfam" id="TIGR01311">
    <property type="entry name" value="glycerol_kin"/>
    <property type="match status" value="1"/>
</dbReference>
<protein>
    <recommendedName>
        <fullName evidence="11">Glycerol kinase</fullName>
        <ecNumber evidence="11">2.7.1.30</ecNumber>
    </recommendedName>
    <alternativeName>
        <fullName evidence="11">ATP:glycerol 3-phosphotransferase</fullName>
    </alternativeName>
    <alternativeName>
        <fullName evidence="11">Glycerokinase</fullName>
        <shortName evidence="11">GK</shortName>
    </alternativeName>
</protein>
<feature type="binding site" evidence="11">
    <location>
        <position position="83"/>
    </location>
    <ligand>
        <name>glycerol</name>
        <dbReference type="ChEBI" id="CHEBI:17754"/>
    </ligand>
</feature>
<feature type="binding site" evidence="11">
    <location>
        <position position="313"/>
    </location>
    <ligand>
        <name>ATP</name>
        <dbReference type="ChEBI" id="CHEBI:30616"/>
    </ligand>
</feature>
<evidence type="ECO:0000256" key="3">
    <source>
        <dbReference type="ARBA" id="ARBA00022679"/>
    </source>
</evidence>
<dbReference type="PIRSF" id="PIRSF000538">
    <property type="entry name" value="GlpK"/>
    <property type="match status" value="1"/>
</dbReference>
<feature type="binding site" evidence="11">
    <location>
        <position position="82"/>
    </location>
    <ligand>
        <name>glycerol</name>
        <dbReference type="ChEBI" id="CHEBI:17754"/>
    </ligand>
</feature>
<dbReference type="Pfam" id="PF00370">
    <property type="entry name" value="FGGY_N"/>
    <property type="match status" value="1"/>
</dbReference>
<feature type="binding site" evidence="11">
    <location>
        <position position="12"/>
    </location>
    <ligand>
        <name>sn-glycerol 3-phosphate</name>
        <dbReference type="ChEBI" id="CHEBI:57597"/>
    </ligand>
</feature>
<dbReference type="EC" id="2.7.1.30" evidence="11"/>
<feature type="binding site" evidence="11">
    <location>
        <position position="83"/>
    </location>
    <ligand>
        <name>sn-glycerol 3-phosphate</name>
        <dbReference type="ChEBI" id="CHEBI:57597"/>
    </ligand>
</feature>
<keyword evidence="3 11" id="KW-0808">Transferase</keyword>
<evidence type="ECO:0000256" key="11">
    <source>
        <dbReference type="HAMAP-Rule" id="MF_00186"/>
    </source>
</evidence>
<feature type="domain" description="Carbohydrate kinase FGGY C-terminal" evidence="14">
    <location>
        <begin position="261"/>
        <end position="449"/>
    </location>
</feature>
<dbReference type="InterPro" id="IPR018483">
    <property type="entry name" value="Carb_kinase_FGGY_CS"/>
</dbReference>
<comment type="caution">
    <text evidence="11">Lacks conserved residue(s) required for the propagation of feature annotation.</text>
</comment>
<feature type="binding site" evidence="11">
    <location>
        <position position="244"/>
    </location>
    <ligand>
        <name>sn-glycerol 3-phosphate</name>
        <dbReference type="ChEBI" id="CHEBI:57597"/>
    </ligand>
</feature>
<dbReference type="SUPFAM" id="SSF53067">
    <property type="entry name" value="Actin-like ATPase domain"/>
    <property type="match status" value="2"/>
</dbReference>
<comment type="caution">
    <text evidence="15">The sequence shown here is derived from an EMBL/GenBank/DDBJ whole genome shotgun (WGS) entry which is preliminary data.</text>
</comment>
<comment type="catalytic activity">
    <reaction evidence="8 11">
        <text>glycerol + ATP = sn-glycerol 3-phosphate + ADP + H(+)</text>
        <dbReference type="Rhea" id="RHEA:21644"/>
        <dbReference type="ChEBI" id="CHEBI:15378"/>
        <dbReference type="ChEBI" id="CHEBI:17754"/>
        <dbReference type="ChEBI" id="CHEBI:30616"/>
        <dbReference type="ChEBI" id="CHEBI:57597"/>
        <dbReference type="ChEBI" id="CHEBI:456216"/>
        <dbReference type="EC" id="2.7.1.30"/>
    </reaction>
</comment>
<evidence type="ECO:0000313" key="16">
    <source>
        <dbReference type="Proteomes" id="UP001152173"/>
    </source>
</evidence>
<accession>A0A9X3RBX3</accession>
<dbReference type="InterPro" id="IPR018485">
    <property type="entry name" value="FGGY_C"/>
</dbReference>
<dbReference type="GO" id="GO:0004370">
    <property type="term" value="F:glycerol kinase activity"/>
    <property type="evidence" value="ECO:0007669"/>
    <property type="project" value="UniProtKB-UniRule"/>
</dbReference>
<reference evidence="15" key="1">
    <citation type="submission" date="2022-05" db="EMBL/GenBank/DDBJ databases">
        <authorList>
            <person name="Colautti A."/>
            <person name="Iacumin L."/>
        </authorList>
    </citation>
    <scope>NUCLEOTIDE SEQUENCE</scope>
    <source>
        <strain evidence="15">SK 55</strain>
    </source>
</reference>
<evidence type="ECO:0000256" key="4">
    <source>
        <dbReference type="ARBA" id="ARBA00022741"/>
    </source>
</evidence>
<feature type="binding site" evidence="11">
    <location>
        <position position="12"/>
    </location>
    <ligand>
        <name>ATP</name>
        <dbReference type="ChEBI" id="CHEBI:30616"/>
    </ligand>
</feature>
<evidence type="ECO:0000256" key="12">
    <source>
        <dbReference type="RuleBase" id="RU003733"/>
    </source>
</evidence>
<dbReference type="GO" id="GO:0019563">
    <property type="term" value="P:glycerol catabolic process"/>
    <property type="evidence" value="ECO:0007669"/>
    <property type="project" value="UniProtKB-UniRule"/>
</dbReference>
<dbReference type="InterPro" id="IPR043129">
    <property type="entry name" value="ATPase_NBD"/>
</dbReference>
<feature type="binding site" evidence="11">
    <location>
        <position position="266"/>
    </location>
    <ligand>
        <name>ATP</name>
        <dbReference type="ChEBI" id="CHEBI:30616"/>
    </ligand>
</feature>
<evidence type="ECO:0000256" key="10">
    <source>
        <dbReference type="ARBA" id="ARBA00063665"/>
    </source>
</evidence>
<feature type="binding site" evidence="11">
    <location>
        <position position="410"/>
    </location>
    <ligand>
        <name>ADP</name>
        <dbReference type="ChEBI" id="CHEBI:456216"/>
    </ligand>
</feature>
<feature type="domain" description="Carbohydrate kinase FGGY N-terminal" evidence="13">
    <location>
        <begin position="4"/>
        <end position="251"/>
    </location>
</feature>
<evidence type="ECO:0000256" key="2">
    <source>
        <dbReference type="ARBA" id="ARBA00009156"/>
    </source>
</evidence>
<dbReference type="FunFam" id="3.30.420.40:FF:000008">
    <property type="entry name" value="Glycerol kinase"/>
    <property type="match status" value="1"/>
</dbReference>
<keyword evidence="5 11" id="KW-0418">Kinase</keyword>
<dbReference type="GO" id="GO:0006072">
    <property type="term" value="P:glycerol-3-phosphate metabolic process"/>
    <property type="evidence" value="ECO:0007669"/>
    <property type="project" value="InterPro"/>
</dbReference>
<dbReference type="InterPro" id="IPR000577">
    <property type="entry name" value="Carb_kinase_FGGY"/>
</dbReference>
<feature type="binding site" evidence="11">
    <location>
        <position position="266"/>
    </location>
    <ligand>
        <name>ADP</name>
        <dbReference type="ChEBI" id="CHEBI:456216"/>
    </ligand>
</feature>
<dbReference type="FunFam" id="3.30.420.40:FF:000007">
    <property type="entry name" value="Glycerol kinase"/>
    <property type="match status" value="1"/>
</dbReference>
<feature type="binding site" evidence="11">
    <location>
        <position position="134"/>
    </location>
    <ligand>
        <name>sn-glycerol 3-phosphate</name>
        <dbReference type="ChEBI" id="CHEBI:57597"/>
    </ligand>
</feature>
<gene>
    <name evidence="11 15" type="primary">glpK</name>
    <name evidence="15" type="ORF">M9R32_00665</name>
</gene>
<dbReference type="RefSeq" id="WP_269924815.1">
    <property type="nucleotide sequence ID" value="NZ_JAMKBJ010000001.1"/>
</dbReference>
<feature type="binding site" evidence="11">
    <location>
        <position position="309"/>
    </location>
    <ligand>
        <name>ATP</name>
        <dbReference type="ChEBI" id="CHEBI:30616"/>
    </ligand>
</feature>
<keyword evidence="6 11" id="KW-0319">Glycerol metabolism</keyword>
<dbReference type="HAMAP" id="MF_00186">
    <property type="entry name" value="Glycerol_kin"/>
    <property type="match status" value="1"/>
</dbReference>
<dbReference type="Proteomes" id="UP001152173">
    <property type="component" value="Unassembled WGS sequence"/>
</dbReference>
<evidence type="ECO:0000313" key="15">
    <source>
        <dbReference type="EMBL" id="MCZ8535696.1"/>
    </source>
</evidence>